<dbReference type="EMBL" id="QMFB01000001">
    <property type="protein sequence ID" value="RAV22982.1"/>
    <property type="molecule type" value="Genomic_DNA"/>
</dbReference>
<feature type="compositionally biased region" description="Basic and acidic residues" evidence="2">
    <location>
        <begin position="25"/>
        <end position="36"/>
    </location>
</feature>
<comment type="caution">
    <text evidence="3">The sequence shown here is derived from an EMBL/GenBank/DDBJ whole genome shotgun (WGS) entry which is preliminary data.</text>
</comment>
<evidence type="ECO:0000256" key="1">
    <source>
        <dbReference type="SAM" id="Coils"/>
    </source>
</evidence>
<protein>
    <submittedName>
        <fullName evidence="3">Uncharacterized protein</fullName>
    </submittedName>
</protein>
<feature type="coiled-coil region" evidence="1">
    <location>
        <begin position="59"/>
        <end position="107"/>
    </location>
</feature>
<feature type="region of interest" description="Disordered" evidence="2">
    <location>
        <begin position="223"/>
        <end position="257"/>
    </location>
</feature>
<feature type="compositionally biased region" description="Basic and acidic residues" evidence="2">
    <location>
        <begin position="115"/>
        <end position="139"/>
    </location>
</feature>
<evidence type="ECO:0000256" key="2">
    <source>
        <dbReference type="SAM" id="MobiDB-lite"/>
    </source>
</evidence>
<feature type="region of interest" description="Disordered" evidence="2">
    <location>
        <begin position="115"/>
        <end position="146"/>
    </location>
</feature>
<name>A0A329MTP3_9BACL</name>
<organism evidence="3 4">
    <name type="scientific">Paenibacillus contaminans</name>
    <dbReference type="NCBI Taxonomy" id="450362"/>
    <lineage>
        <taxon>Bacteria</taxon>
        <taxon>Bacillati</taxon>
        <taxon>Bacillota</taxon>
        <taxon>Bacilli</taxon>
        <taxon>Bacillales</taxon>
        <taxon>Paenibacillaceae</taxon>
        <taxon>Paenibacillus</taxon>
    </lineage>
</organism>
<dbReference type="AlphaFoldDB" id="A0A329MTP3"/>
<gene>
    <name evidence="3" type="ORF">DQG23_01900</name>
</gene>
<evidence type="ECO:0000313" key="3">
    <source>
        <dbReference type="EMBL" id="RAV22982.1"/>
    </source>
</evidence>
<accession>A0A329MTP3</accession>
<keyword evidence="1" id="KW-0175">Coiled coil</keyword>
<sequence>MKIHLPSASPHFGKFGVSSFGSQEAGKHDKNDKHDSISISKGARNLFSKLGPAKTNGIMESLMKQKEKLQENKNNLIERTLDKGDDISTIKNELKDFDERIRKLDELMNQHLLDERNKTLGKDEDQKQKADASQEKPLTEQEQQQKQTDNLIGMAGSFEQIRNLGGLRTKLQGETVILKKEIELDEARSLSGQLSSSKREKLSDMEDAIAKIDQRIGKLANSVDETIKDNSEQAHEAKSEEEAESIERSGMEEESKI</sequence>
<keyword evidence="4" id="KW-1185">Reference proteome</keyword>
<feature type="region of interest" description="Disordered" evidence="2">
    <location>
        <begin position="1"/>
        <end position="52"/>
    </location>
</feature>
<proteinExistence type="predicted"/>
<dbReference type="RefSeq" id="WP_113029091.1">
    <property type="nucleotide sequence ID" value="NZ_QMFB01000001.1"/>
</dbReference>
<reference evidence="3 4" key="1">
    <citation type="journal article" date="2009" name="Int. J. Syst. Evol. Microbiol.">
        <title>Paenibacillus contaminans sp. nov., isolated from a contaminated laboratory plate.</title>
        <authorList>
            <person name="Chou J.H."/>
            <person name="Lee J.H."/>
            <person name="Lin M.C."/>
            <person name="Chang P.S."/>
            <person name="Arun A.B."/>
            <person name="Young C.C."/>
            <person name="Chen W.M."/>
        </authorList>
    </citation>
    <scope>NUCLEOTIDE SEQUENCE [LARGE SCALE GENOMIC DNA]</scope>
    <source>
        <strain evidence="3 4">CKOBP-6</strain>
    </source>
</reference>
<feature type="compositionally biased region" description="Basic and acidic residues" evidence="2">
    <location>
        <begin position="225"/>
        <end position="257"/>
    </location>
</feature>
<dbReference type="Proteomes" id="UP000250369">
    <property type="component" value="Unassembled WGS sequence"/>
</dbReference>
<evidence type="ECO:0000313" key="4">
    <source>
        <dbReference type="Proteomes" id="UP000250369"/>
    </source>
</evidence>